<evidence type="ECO:0000313" key="1">
    <source>
        <dbReference type="EMBL" id="KAK4020616.1"/>
    </source>
</evidence>
<dbReference type="Proteomes" id="UP001234178">
    <property type="component" value="Unassembled WGS sequence"/>
</dbReference>
<comment type="caution">
    <text evidence="1">The sequence shown here is derived from an EMBL/GenBank/DDBJ whole genome shotgun (WGS) entry which is preliminary data.</text>
</comment>
<dbReference type="EMBL" id="JAOYFB010000036">
    <property type="protein sequence ID" value="KAK4020616.1"/>
    <property type="molecule type" value="Genomic_DNA"/>
</dbReference>
<proteinExistence type="predicted"/>
<gene>
    <name evidence="1" type="ORF">OUZ56_002580</name>
</gene>
<accession>A0ABR0A656</accession>
<reference evidence="1 2" key="1">
    <citation type="journal article" date="2023" name="Nucleic Acids Res.">
        <title>The hologenome of Daphnia magna reveals possible DNA methylation and microbiome-mediated evolution of the host genome.</title>
        <authorList>
            <person name="Chaturvedi A."/>
            <person name="Li X."/>
            <person name="Dhandapani V."/>
            <person name="Marshall H."/>
            <person name="Kissane S."/>
            <person name="Cuenca-Cambronero M."/>
            <person name="Asole G."/>
            <person name="Calvet F."/>
            <person name="Ruiz-Romero M."/>
            <person name="Marangio P."/>
            <person name="Guigo R."/>
            <person name="Rago D."/>
            <person name="Mirbahai L."/>
            <person name="Eastwood N."/>
            <person name="Colbourne J.K."/>
            <person name="Zhou J."/>
            <person name="Mallon E."/>
            <person name="Orsini L."/>
        </authorList>
    </citation>
    <scope>NUCLEOTIDE SEQUENCE [LARGE SCALE GENOMIC DNA]</scope>
    <source>
        <strain evidence="1">LRV0_1</strain>
    </source>
</reference>
<organism evidence="1 2">
    <name type="scientific">Daphnia magna</name>
    <dbReference type="NCBI Taxonomy" id="35525"/>
    <lineage>
        <taxon>Eukaryota</taxon>
        <taxon>Metazoa</taxon>
        <taxon>Ecdysozoa</taxon>
        <taxon>Arthropoda</taxon>
        <taxon>Crustacea</taxon>
        <taxon>Branchiopoda</taxon>
        <taxon>Diplostraca</taxon>
        <taxon>Cladocera</taxon>
        <taxon>Anomopoda</taxon>
        <taxon>Daphniidae</taxon>
        <taxon>Daphnia</taxon>
    </lineage>
</organism>
<keyword evidence="2" id="KW-1185">Reference proteome</keyword>
<sequence length="66" mass="7344">MTNCILYLMGYKIQSRFVSCGNACQFTTLDSDTTEREQTFLATAISGLWGLCTLERGFVLTVQPVV</sequence>
<name>A0ABR0A656_9CRUS</name>
<protein>
    <submittedName>
        <fullName evidence="1">Uncharacterized protein</fullName>
    </submittedName>
</protein>
<evidence type="ECO:0000313" key="2">
    <source>
        <dbReference type="Proteomes" id="UP001234178"/>
    </source>
</evidence>